<proteinExistence type="predicted"/>
<dbReference type="EMBL" id="CP042436">
    <property type="protein sequence ID" value="QEC62022.1"/>
    <property type="molecule type" value="Genomic_DNA"/>
</dbReference>
<evidence type="ECO:0000313" key="1">
    <source>
        <dbReference type="EMBL" id="QEC62022.1"/>
    </source>
</evidence>
<keyword evidence="2" id="KW-1185">Reference proteome</keyword>
<dbReference type="RefSeq" id="WP_147030599.1">
    <property type="nucleotide sequence ID" value="NZ_CP042436.1"/>
</dbReference>
<evidence type="ECO:0000313" key="2">
    <source>
        <dbReference type="Proteomes" id="UP000321479"/>
    </source>
</evidence>
<sequence length="206" mass="23858">MDKAVIDIMPSDQASQFRDSGYCVVRQAVNRDMISVFENYARMQRFNNYYLYDEQTCSHWRYADTLGESLLLHLQPLMEKVSGRKLYPTNSVLRIYQNGGVLKKHTDRPTCEYSATLAIGYDAKDLYPIWIEGKNGAVEVKLDKGDMLVYMGCEIPHWREIFQGRNWIQLFLHYVDVNGEYAQYKNDGRIMIGMNSGKVLTGKQAK</sequence>
<evidence type="ECO:0008006" key="3">
    <source>
        <dbReference type="Google" id="ProtNLM"/>
    </source>
</evidence>
<gene>
    <name evidence="1" type="ORF">FRZ54_05265</name>
</gene>
<dbReference type="OrthoDB" id="1493578at2"/>
<accession>A0A5B8USW3</accession>
<dbReference type="Proteomes" id="UP000321479">
    <property type="component" value="Chromosome"/>
</dbReference>
<name>A0A5B8USW3_9SPHI</name>
<organism evidence="1 2">
    <name type="scientific">Mucilaginibacter ginsenosidivorans</name>
    <dbReference type="NCBI Taxonomy" id="398053"/>
    <lineage>
        <taxon>Bacteria</taxon>
        <taxon>Pseudomonadati</taxon>
        <taxon>Bacteroidota</taxon>
        <taxon>Sphingobacteriia</taxon>
        <taxon>Sphingobacteriales</taxon>
        <taxon>Sphingobacteriaceae</taxon>
        <taxon>Mucilaginibacter</taxon>
    </lineage>
</organism>
<reference evidence="1 2" key="1">
    <citation type="journal article" date="2017" name="Curr. Microbiol.">
        <title>Mucilaginibacter ginsenosidivorans sp. nov., Isolated from Soil of Ginseng Field.</title>
        <authorList>
            <person name="Kim M.M."/>
            <person name="Siddiqi M.Z."/>
            <person name="Im W.T."/>
        </authorList>
    </citation>
    <scope>NUCLEOTIDE SEQUENCE [LARGE SCALE GENOMIC DNA]</scope>
    <source>
        <strain evidence="1 2">Gsoil 3017</strain>
    </source>
</reference>
<dbReference type="KEGG" id="mgin:FRZ54_05265"/>
<protein>
    <recommendedName>
        <fullName evidence="3">Fe2OG dioxygenase domain-containing protein</fullName>
    </recommendedName>
</protein>
<dbReference type="AlphaFoldDB" id="A0A5B8USW3"/>